<proteinExistence type="inferred from homology"/>
<dbReference type="PANTHER" id="PTHR43525">
    <property type="entry name" value="PROTEIN MALY"/>
    <property type="match status" value="1"/>
</dbReference>
<accession>A0A249L4Z2</accession>
<dbReference type="RefSeq" id="WP_095688420.1">
    <property type="nucleotide sequence ID" value="NZ_CP016779.1"/>
</dbReference>
<dbReference type="GO" id="GO:0030170">
    <property type="term" value="F:pyridoxal phosphate binding"/>
    <property type="evidence" value="ECO:0007669"/>
    <property type="project" value="InterPro"/>
</dbReference>
<dbReference type="EMBL" id="CP016779">
    <property type="protein sequence ID" value="ASY24160.1"/>
    <property type="molecule type" value="Genomic_DNA"/>
</dbReference>
<keyword evidence="8" id="KW-1185">Reference proteome</keyword>
<gene>
    <name evidence="7" type="ORF">B1sIIB91_04530</name>
</gene>
<evidence type="ECO:0000256" key="4">
    <source>
        <dbReference type="ARBA" id="ARBA00023239"/>
    </source>
</evidence>
<evidence type="ECO:0000256" key="2">
    <source>
        <dbReference type="ARBA" id="ARBA00012224"/>
    </source>
</evidence>
<dbReference type="Gene3D" id="3.40.640.10">
    <property type="entry name" value="Type I PLP-dependent aspartate aminotransferase-like (Major domain)"/>
    <property type="match status" value="1"/>
</dbReference>
<dbReference type="KEGG" id="nab:B1sIIB91_04530"/>
<dbReference type="EC" id="4.4.1.13" evidence="2"/>
<keyword evidence="3" id="KW-0663">Pyridoxal phosphate</keyword>
<dbReference type="PANTHER" id="PTHR43525:SF2">
    <property type="entry name" value="CYSTATHIONINE BETA-LYASE-RELATED"/>
    <property type="match status" value="1"/>
</dbReference>
<comment type="cofactor">
    <cofactor evidence="1">
        <name>pyridoxal 5'-phosphate</name>
        <dbReference type="ChEBI" id="CHEBI:597326"/>
    </cofactor>
</comment>
<sequence>MTKAVRALVLEELRKRKSSKWRQYPSDVLPLPVAEMDFPMAPAVKAGLQDMLDRSDTGYLGAFPELFEAFAKFSKSRWSWQPDITQMRMATDVGVGIVEVMRTLIKAGDKVMLNSPVYENIWKWIAEVHAELVDVPLAEDGLNYKLDLEAIEREYAKGVKLHILCHPHNPVGIIHTRSELETVAILAKKYGVIVLSDEIHGPLTFNKKEFFPFLSVSDNAKEVGIIITSASKSFNFAGLKCALIITESIKLKEKINTMPPAVTWRASLFGAVASTSAYSDSEEWLDGVLITLDENRNLVKKLIDTKIPTIKYRIPDFGYLAWFDVSSLGLGSDPAAQILERSKLALNAGVLYGPKHSNFVRFNFGTSEEIINQAFERLIKVL</sequence>
<feature type="domain" description="Aminotransferase class I/classII large" evidence="6">
    <location>
        <begin position="28"/>
        <end position="378"/>
    </location>
</feature>
<dbReference type="AlphaFoldDB" id="A0A249L4Z2"/>
<evidence type="ECO:0000313" key="8">
    <source>
        <dbReference type="Proteomes" id="UP000217210"/>
    </source>
</evidence>
<dbReference type="GO" id="GO:0047804">
    <property type="term" value="F:cysteine-S-conjugate beta-lyase activity"/>
    <property type="evidence" value="ECO:0007669"/>
    <property type="project" value="UniProtKB-EC"/>
</dbReference>
<evidence type="ECO:0000256" key="3">
    <source>
        <dbReference type="ARBA" id="ARBA00022898"/>
    </source>
</evidence>
<dbReference type="InterPro" id="IPR015424">
    <property type="entry name" value="PyrdxlP-dep_Trfase"/>
</dbReference>
<evidence type="ECO:0000256" key="5">
    <source>
        <dbReference type="ARBA" id="ARBA00037974"/>
    </source>
</evidence>
<keyword evidence="4 7" id="KW-0456">Lyase</keyword>
<evidence type="ECO:0000256" key="1">
    <source>
        <dbReference type="ARBA" id="ARBA00001933"/>
    </source>
</evidence>
<dbReference type="InterPro" id="IPR004839">
    <property type="entry name" value="Aminotransferase_I/II_large"/>
</dbReference>
<comment type="similarity">
    <text evidence="5">Belongs to the class-II pyridoxal-phosphate-dependent aminotransferase family. MalY/PatB cystathionine beta-lyase subfamily.</text>
</comment>
<reference evidence="7 8" key="1">
    <citation type="submission" date="2016-07" db="EMBL/GenBank/DDBJ databases">
        <title>High microdiversification within the ubiquitous acI lineage of Actinobacteria.</title>
        <authorList>
            <person name="Neuenschwander S.M."/>
            <person name="Salcher M."/>
            <person name="Ghai R."/>
            <person name="Pernthaler J."/>
        </authorList>
    </citation>
    <scope>NUCLEOTIDE SEQUENCE [LARGE SCALE GENOMIC DNA]</scope>
    <source>
        <strain evidence="7">MMS-IIB-91</strain>
    </source>
</reference>
<dbReference type="Pfam" id="PF00155">
    <property type="entry name" value="Aminotran_1_2"/>
    <property type="match status" value="1"/>
</dbReference>
<organism evidence="7 8">
    <name type="scientific">Candidatus Nanopelagicus abundans</name>
    <dbReference type="NCBI Taxonomy" id="1884916"/>
    <lineage>
        <taxon>Bacteria</taxon>
        <taxon>Bacillati</taxon>
        <taxon>Actinomycetota</taxon>
        <taxon>Actinomycetes</taxon>
        <taxon>Candidatus Nanopelagicales</taxon>
        <taxon>Candidatus Nanopelagicaceae</taxon>
        <taxon>Candidatus Nanopelagicus</taxon>
    </lineage>
</organism>
<evidence type="ECO:0000313" key="7">
    <source>
        <dbReference type="EMBL" id="ASY24160.1"/>
    </source>
</evidence>
<dbReference type="SUPFAM" id="SSF53383">
    <property type="entry name" value="PLP-dependent transferases"/>
    <property type="match status" value="1"/>
</dbReference>
<protein>
    <recommendedName>
        <fullName evidence="2">cysteine-S-conjugate beta-lyase</fullName>
        <ecNumber evidence="2">4.4.1.13</ecNumber>
    </recommendedName>
</protein>
<dbReference type="Proteomes" id="UP000217210">
    <property type="component" value="Chromosome"/>
</dbReference>
<dbReference type="InterPro" id="IPR051798">
    <property type="entry name" value="Class-II_PLP-Dep_Aminotrans"/>
</dbReference>
<dbReference type="OrthoDB" id="3224382at2"/>
<dbReference type="CDD" id="cd00609">
    <property type="entry name" value="AAT_like"/>
    <property type="match status" value="1"/>
</dbReference>
<dbReference type="Gene3D" id="3.90.1150.10">
    <property type="entry name" value="Aspartate Aminotransferase, domain 1"/>
    <property type="match status" value="1"/>
</dbReference>
<dbReference type="InterPro" id="IPR015422">
    <property type="entry name" value="PyrdxlP-dep_Trfase_small"/>
</dbReference>
<evidence type="ECO:0000259" key="6">
    <source>
        <dbReference type="Pfam" id="PF00155"/>
    </source>
</evidence>
<dbReference type="InterPro" id="IPR015421">
    <property type="entry name" value="PyrdxlP-dep_Trfase_major"/>
</dbReference>
<name>A0A249L4Z2_9ACTN</name>